<reference evidence="6 7" key="1">
    <citation type="journal article" date="2019" name="Int. J. Syst. Evol. Microbiol.">
        <title>The Global Catalogue of Microorganisms (GCM) 10K type strain sequencing project: providing services to taxonomists for standard genome sequencing and annotation.</title>
        <authorList>
            <consortium name="The Broad Institute Genomics Platform"/>
            <consortium name="The Broad Institute Genome Sequencing Center for Infectious Disease"/>
            <person name="Wu L."/>
            <person name="Ma J."/>
        </authorList>
    </citation>
    <scope>NUCLEOTIDE SEQUENCE [LARGE SCALE GENOMIC DNA]</scope>
    <source>
        <strain evidence="6 7">RDMS1</strain>
    </source>
</reference>
<dbReference type="AlphaFoldDB" id="A0ABD5YJ04"/>
<dbReference type="RefSeq" id="WP_390204848.1">
    <property type="nucleotide sequence ID" value="NZ_JBHTAX010000001.1"/>
</dbReference>
<keyword evidence="2" id="KW-0547">Nucleotide-binding</keyword>
<dbReference type="GO" id="GO:0005524">
    <property type="term" value="F:ATP binding"/>
    <property type="evidence" value="ECO:0007669"/>
    <property type="project" value="UniProtKB-KW"/>
</dbReference>
<organism evidence="6 7">
    <name type="scientific">Halocatena marina</name>
    <dbReference type="NCBI Taxonomy" id="2934937"/>
    <lineage>
        <taxon>Archaea</taxon>
        <taxon>Methanobacteriati</taxon>
        <taxon>Methanobacteriota</taxon>
        <taxon>Stenosarchaea group</taxon>
        <taxon>Halobacteria</taxon>
        <taxon>Halobacteriales</taxon>
        <taxon>Natronomonadaceae</taxon>
        <taxon>Halocatena</taxon>
    </lineage>
</organism>
<evidence type="ECO:0000256" key="2">
    <source>
        <dbReference type="ARBA" id="ARBA00022741"/>
    </source>
</evidence>
<evidence type="ECO:0000313" key="7">
    <source>
        <dbReference type="Proteomes" id="UP001596417"/>
    </source>
</evidence>
<evidence type="ECO:0000256" key="1">
    <source>
        <dbReference type="ARBA" id="ARBA00022448"/>
    </source>
</evidence>
<dbReference type="PANTHER" id="PTHR43553">
    <property type="entry name" value="HEAVY METAL TRANSPORTER"/>
    <property type="match status" value="1"/>
</dbReference>
<sequence>MTKTVEITNLNWRYLHADDNALEDITLEVGEGEVLGIVGANENGKTTLLKSISGMIPKSTDGIKEGEVRLYGTLVEEMNERELAATVGFVFSDPELQFTMMNVLDEIVFGLENLRLDLDEIDRRLFAAAEKSASRTCSINPRWSSREDKNNGSLLRRSSP</sequence>
<evidence type="ECO:0000313" key="6">
    <source>
        <dbReference type="EMBL" id="MFC7189344.1"/>
    </source>
</evidence>
<dbReference type="Gene3D" id="3.40.50.300">
    <property type="entry name" value="P-loop containing nucleotide triphosphate hydrolases"/>
    <property type="match status" value="1"/>
</dbReference>
<dbReference type="InterPro" id="IPR003439">
    <property type="entry name" value="ABC_transporter-like_ATP-bd"/>
</dbReference>
<feature type="region of interest" description="Disordered" evidence="4">
    <location>
        <begin position="140"/>
        <end position="160"/>
    </location>
</feature>
<dbReference type="EMBL" id="JBHTAX010000001">
    <property type="protein sequence ID" value="MFC7189344.1"/>
    <property type="molecule type" value="Genomic_DNA"/>
</dbReference>
<dbReference type="InterPro" id="IPR027417">
    <property type="entry name" value="P-loop_NTPase"/>
</dbReference>
<protein>
    <submittedName>
        <fullName evidence="6">ATP-binding cassette domain-containing protein</fullName>
    </submittedName>
</protein>
<dbReference type="InterPro" id="IPR050095">
    <property type="entry name" value="ECF_ABC_transporter_ATP-bd"/>
</dbReference>
<name>A0ABD5YJ04_9EURY</name>
<accession>A0ABD5YJ04</accession>
<dbReference type="Proteomes" id="UP001596417">
    <property type="component" value="Unassembled WGS sequence"/>
</dbReference>
<keyword evidence="1" id="KW-0813">Transport</keyword>
<dbReference type="Pfam" id="PF00005">
    <property type="entry name" value="ABC_tran"/>
    <property type="match status" value="1"/>
</dbReference>
<comment type="caution">
    <text evidence="6">The sequence shown here is derived from an EMBL/GenBank/DDBJ whole genome shotgun (WGS) entry which is preliminary data.</text>
</comment>
<dbReference type="SUPFAM" id="SSF52540">
    <property type="entry name" value="P-loop containing nucleoside triphosphate hydrolases"/>
    <property type="match status" value="1"/>
</dbReference>
<gene>
    <name evidence="6" type="ORF">ACFQL7_05445</name>
</gene>
<evidence type="ECO:0000256" key="3">
    <source>
        <dbReference type="ARBA" id="ARBA00022840"/>
    </source>
</evidence>
<evidence type="ECO:0000256" key="4">
    <source>
        <dbReference type="SAM" id="MobiDB-lite"/>
    </source>
</evidence>
<feature type="compositionally biased region" description="Polar residues" evidence="4">
    <location>
        <begin position="151"/>
        <end position="160"/>
    </location>
</feature>
<keyword evidence="7" id="KW-1185">Reference proteome</keyword>
<proteinExistence type="predicted"/>
<evidence type="ECO:0000259" key="5">
    <source>
        <dbReference type="Pfam" id="PF00005"/>
    </source>
</evidence>
<keyword evidence="3 6" id="KW-0067">ATP-binding</keyword>
<feature type="domain" description="ABC transporter" evidence="5">
    <location>
        <begin position="22"/>
        <end position="120"/>
    </location>
</feature>